<dbReference type="Gene3D" id="3.40.50.2000">
    <property type="entry name" value="Glycogen Phosphorylase B"/>
    <property type="match status" value="2"/>
</dbReference>
<dbReference type="STRING" id="1802730.A2591_04080"/>
<reference evidence="3 4" key="1">
    <citation type="journal article" date="2016" name="Nat. Commun.">
        <title>Thousands of microbial genomes shed light on interconnected biogeochemical processes in an aquifer system.</title>
        <authorList>
            <person name="Anantharaman K."/>
            <person name="Brown C.T."/>
            <person name="Hug L.A."/>
            <person name="Sharon I."/>
            <person name="Castelle C.J."/>
            <person name="Probst A.J."/>
            <person name="Thomas B.C."/>
            <person name="Singh A."/>
            <person name="Wilkins M.J."/>
            <person name="Karaoz U."/>
            <person name="Brodie E.L."/>
            <person name="Williams K.H."/>
            <person name="Hubbard S.S."/>
            <person name="Banfield J.F."/>
        </authorList>
    </citation>
    <scope>NUCLEOTIDE SEQUENCE [LARGE SCALE GENOMIC DNA]</scope>
</reference>
<comment type="caution">
    <text evidence="3">The sequence shown here is derived from an EMBL/GenBank/DDBJ whole genome shotgun (WGS) entry which is preliminary data.</text>
</comment>
<accession>A0A1G2SKB7</accession>
<evidence type="ECO:0000313" key="3">
    <source>
        <dbReference type="EMBL" id="OHA85128.1"/>
    </source>
</evidence>
<dbReference type="InterPro" id="IPR001296">
    <property type="entry name" value="Glyco_trans_1"/>
</dbReference>
<name>A0A1G2SKB7_9BACT</name>
<dbReference type="SUPFAM" id="SSF53756">
    <property type="entry name" value="UDP-Glycosyltransferase/glycogen phosphorylase"/>
    <property type="match status" value="1"/>
</dbReference>
<evidence type="ECO:0008006" key="5">
    <source>
        <dbReference type="Google" id="ProtNLM"/>
    </source>
</evidence>
<dbReference type="EMBL" id="MHUZ01000030">
    <property type="protein sequence ID" value="OHA85128.1"/>
    <property type="molecule type" value="Genomic_DNA"/>
</dbReference>
<evidence type="ECO:0000259" key="2">
    <source>
        <dbReference type="Pfam" id="PF13439"/>
    </source>
</evidence>
<feature type="domain" description="Glycosyl transferase family 1" evidence="1">
    <location>
        <begin position="205"/>
        <end position="358"/>
    </location>
</feature>
<organism evidence="3 4">
    <name type="scientific">Candidatus Yonathbacteria bacterium RIFOXYD1_FULL_52_36</name>
    <dbReference type="NCBI Taxonomy" id="1802730"/>
    <lineage>
        <taxon>Bacteria</taxon>
        <taxon>Candidatus Yonathiibacteriota</taxon>
    </lineage>
</organism>
<dbReference type="CDD" id="cd03808">
    <property type="entry name" value="GT4_CapM-like"/>
    <property type="match status" value="1"/>
</dbReference>
<dbReference type="AlphaFoldDB" id="A0A1G2SKB7"/>
<proteinExistence type="predicted"/>
<gene>
    <name evidence="3" type="ORF">A2591_04080</name>
</gene>
<dbReference type="InterPro" id="IPR028098">
    <property type="entry name" value="Glyco_trans_4-like_N"/>
</dbReference>
<feature type="domain" description="Glycosyltransferase subfamily 4-like N-terminal" evidence="2">
    <location>
        <begin position="17"/>
        <end position="182"/>
    </location>
</feature>
<dbReference type="PANTHER" id="PTHR12526">
    <property type="entry name" value="GLYCOSYLTRANSFERASE"/>
    <property type="match status" value="1"/>
</dbReference>
<protein>
    <recommendedName>
        <fullName evidence="5">Glycosyltransferase subfamily 4-like N-terminal domain-containing protein</fullName>
    </recommendedName>
</protein>
<dbReference type="Proteomes" id="UP000178168">
    <property type="component" value="Unassembled WGS sequence"/>
</dbReference>
<dbReference type="Pfam" id="PF13439">
    <property type="entry name" value="Glyco_transf_4"/>
    <property type="match status" value="1"/>
</dbReference>
<sequence length="383" mass="41743">MDSGRQKILLVITKSNWGGAQRYVYDLATNLPRDRFEVIVACGGSGTLITRLKESGVRVIPLGKLGRDISLGDDLGSFFSLLRILRTEHPDILHLNSSKAGGLGALAGRIAGTHRIIFTAHGFAFNEDRSRLQKTIIKFLAWLTILLSHKTIAVSDAISKQMEALPFVRRRIMVVKNGIPPQVLMPKEQARGLLLPEQVRATLPSDAVWIGTIAELHKVKGLAYAIQAMAILRKQLAVPFAFVVVGEGEERKNLERLVIDLQLTDRVFLVGYKENASSLLPGLDLFTLSSVSEALAYVVLEAGAAGIPCIATSVGGIPEIIEDGVSGLLVPARNPRLIAEAITKLAQDKTLRTSLGETLQHKIATEFSLKKMLSETTAVYRQD</sequence>
<evidence type="ECO:0000313" key="4">
    <source>
        <dbReference type="Proteomes" id="UP000178168"/>
    </source>
</evidence>
<dbReference type="Pfam" id="PF00534">
    <property type="entry name" value="Glycos_transf_1"/>
    <property type="match status" value="1"/>
</dbReference>
<evidence type="ECO:0000259" key="1">
    <source>
        <dbReference type="Pfam" id="PF00534"/>
    </source>
</evidence>
<dbReference type="GO" id="GO:0016757">
    <property type="term" value="F:glycosyltransferase activity"/>
    <property type="evidence" value="ECO:0007669"/>
    <property type="project" value="InterPro"/>
</dbReference>